<dbReference type="Pfam" id="PF03283">
    <property type="entry name" value="PAE"/>
    <property type="match status" value="1"/>
</dbReference>
<dbReference type="InterPro" id="IPR015915">
    <property type="entry name" value="Kelch-typ_b-propeller"/>
</dbReference>
<dbReference type="AlphaFoldDB" id="A0A1Q9CFE1"/>
<gene>
    <name evidence="4" type="primary">Notum</name>
    <name evidence="4" type="ORF">AK812_SmicGene37792</name>
</gene>
<evidence type="ECO:0000256" key="2">
    <source>
        <dbReference type="ARBA" id="ARBA00022737"/>
    </source>
</evidence>
<evidence type="ECO:0000313" key="4">
    <source>
        <dbReference type="EMBL" id="OLP81635.1"/>
    </source>
</evidence>
<accession>A0A1Q9CFE1</accession>
<reference evidence="4 5" key="1">
    <citation type="submission" date="2016-02" db="EMBL/GenBank/DDBJ databases">
        <title>Genome analysis of coral dinoflagellate symbionts highlights evolutionary adaptations to a symbiotic lifestyle.</title>
        <authorList>
            <person name="Aranda M."/>
            <person name="Li Y."/>
            <person name="Liew Y.J."/>
            <person name="Baumgarten S."/>
            <person name="Simakov O."/>
            <person name="Wilson M."/>
            <person name="Piel J."/>
            <person name="Ashoor H."/>
            <person name="Bougouffa S."/>
            <person name="Bajic V.B."/>
            <person name="Ryu T."/>
            <person name="Ravasi T."/>
            <person name="Bayer T."/>
            <person name="Micklem G."/>
            <person name="Kim H."/>
            <person name="Bhak J."/>
            <person name="Lajeunesse T.C."/>
            <person name="Voolstra C.R."/>
        </authorList>
    </citation>
    <scope>NUCLEOTIDE SEQUENCE [LARGE SCALE GENOMIC DNA]</scope>
    <source>
        <strain evidence="4 5">CCMP2467</strain>
    </source>
</reference>
<comment type="caution">
    <text evidence="4">The sequence shown here is derived from an EMBL/GenBank/DDBJ whole genome shotgun (WGS) entry which is preliminary data.</text>
</comment>
<protein>
    <submittedName>
        <fullName evidence="4">Protein notum-like</fullName>
    </submittedName>
</protein>
<dbReference type="InterPro" id="IPR004963">
    <property type="entry name" value="PAE/NOTUM"/>
</dbReference>
<evidence type="ECO:0000313" key="5">
    <source>
        <dbReference type="Proteomes" id="UP000186817"/>
    </source>
</evidence>
<dbReference type="PANTHER" id="PTHR46093:SF18">
    <property type="entry name" value="FIBRONECTIN TYPE-III DOMAIN-CONTAINING PROTEIN"/>
    <property type="match status" value="1"/>
</dbReference>
<sequence>MLRMLQRLLGGRLPHLFTIILGANAWSCDDAGATTVLAKVKLGEVDRLAVCNDGSEAAYYLEANTSSREWLVYLAGGGWCHDHESCAAREDGTAFPHQSCNTSTLSSPCFMSNKDFPETCGKPNLRAQAQAKAKAKAKGGGKGKSGKGKCVQEESFTDFQVDDWRHLPLDPAEAVGAPKGIQGHCVVSHDARLWCIGGARPDTSSPQISLLLFDLHRRCWSDMTPKPAESAPSWRWGHSSVVVPAQYPPQPGTRENLLLLCGGFDKETNMNDVWYFCPQNGQFFQPRVGMDSVPVVGAYHSLAYDSATDEAYLFGGQKCVQGKYEFYDTLLKCGLNCGSWLIVHTRGARPPERGQHSCAISNRVLVLHGGSNRYKLLRDVWTLKLDASTPHWSEVKIFGPSLWVGKKQKAVPYQIAPCRPFLAASGDGILVLGRGKPSKEDHPGDLSLWALSLQRRRWRRVPVEMPPAWAGNFAASFHEGGVGNVLLVLGGERMGSSAVAGTGGPLCDGELWSIDLAARPSKLLLLTLQKLLRSGSVRFSEDVLRTIFGFSMGRLMDMIAHM</sequence>
<keyword evidence="3" id="KW-0732">Signal</keyword>
<keyword evidence="2" id="KW-0677">Repeat</keyword>
<dbReference type="Pfam" id="PF24681">
    <property type="entry name" value="Kelch_KLHDC2_KLHL20_DRC7"/>
    <property type="match status" value="1"/>
</dbReference>
<feature type="signal peptide" evidence="3">
    <location>
        <begin position="1"/>
        <end position="25"/>
    </location>
</feature>
<feature type="chain" id="PRO_5012118817" evidence="3">
    <location>
        <begin position="26"/>
        <end position="562"/>
    </location>
</feature>
<evidence type="ECO:0000256" key="1">
    <source>
        <dbReference type="ARBA" id="ARBA00022441"/>
    </source>
</evidence>
<keyword evidence="5" id="KW-1185">Reference proteome</keyword>
<dbReference type="GO" id="GO:0016787">
    <property type="term" value="F:hydrolase activity"/>
    <property type="evidence" value="ECO:0007669"/>
    <property type="project" value="InterPro"/>
</dbReference>
<dbReference type="OMA" id="HDHESCA"/>
<dbReference type="SUPFAM" id="SSF117281">
    <property type="entry name" value="Kelch motif"/>
    <property type="match status" value="1"/>
</dbReference>
<organism evidence="4 5">
    <name type="scientific">Symbiodinium microadriaticum</name>
    <name type="common">Dinoflagellate</name>
    <name type="synonym">Zooxanthella microadriatica</name>
    <dbReference type="NCBI Taxonomy" id="2951"/>
    <lineage>
        <taxon>Eukaryota</taxon>
        <taxon>Sar</taxon>
        <taxon>Alveolata</taxon>
        <taxon>Dinophyceae</taxon>
        <taxon>Suessiales</taxon>
        <taxon>Symbiodiniaceae</taxon>
        <taxon>Symbiodinium</taxon>
    </lineage>
</organism>
<keyword evidence="1" id="KW-0880">Kelch repeat</keyword>
<proteinExistence type="predicted"/>
<dbReference type="Gene3D" id="2.120.10.80">
    <property type="entry name" value="Kelch-type beta propeller"/>
    <property type="match status" value="2"/>
</dbReference>
<name>A0A1Q9CFE1_SYMMI</name>
<dbReference type="OrthoDB" id="10251809at2759"/>
<evidence type="ECO:0000256" key="3">
    <source>
        <dbReference type="SAM" id="SignalP"/>
    </source>
</evidence>
<dbReference type="EMBL" id="LSRX01001262">
    <property type="protein sequence ID" value="OLP81635.1"/>
    <property type="molecule type" value="Genomic_DNA"/>
</dbReference>
<dbReference type="PANTHER" id="PTHR46093">
    <property type="entry name" value="ACYL-COA-BINDING DOMAIN-CONTAINING PROTEIN 5"/>
    <property type="match status" value="1"/>
</dbReference>
<dbReference type="Proteomes" id="UP000186817">
    <property type="component" value="Unassembled WGS sequence"/>
</dbReference>